<feature type="chain" id="PRO_5016748317" description="Cupin domain" evidence="1">
    <location>
        <begin position="21"/>
        <end position="151"/>
    </location>
</feature>
<dbReference type="EMBL" id="UGYN01000002">
    <property type="protein sequence ID" value="SUI75661.1"/>
    <property type="molecule type" value="Genomic_DNA"/>
</dbReference>
<evidence type="ECO:0000256" key="1">
    <source>
        <dbReference type="SAM" id="SignalP"/>
    </source>
</evidence>
<feature type="signal peptide" evidence="1">
    <location>
        <begin position="1"/>
        <end position="20"/>
    </location>
</feature>
<dbReference type="AlphaFoldDB" id="A0A380A7Q3"/>
<reference evidence="2 3" key="1">
    <citation type="submission" date="2018-06" db="EMBL/GenBank/DDBJ databases">
        <authorList>
            <consortium name="Pathogen Informatics"/>
            <person name="Doyle S."/>
        </authorList>
    </citation>
    <scope>NUCLEOTIDE SEQUENCE [LARGE SCALE GENOMIC DNA]</scope>
    <source>
        <strain evidence="2 3">NCTC11544</strain>
    </source>
</reference>
<sequence length="151" mass="16712">MMNKAKLLLLLTAGLTFSLAGHTESVKKGDDNGRLPAYRLINTPDNRAAFIKGSVPGLKKIPAHSFWFSNTIEEWQKGVHPAPRKQYVVTLKGTLRFKVSDGSTFMIAPGTVLLAEDTEGEGHSWEMVDGDEWIRAYIPVSGTDDYFIADE</sequence>
<protein>
    <recommendedName>
        <fullName evidence="4">Cupin domain</fullName>
    </recommendedName>
</protein>
<gene>
    <name evidence="2" type="ORF">NCTC11544_03638</name>
</gene>
<evidence type="ECO:0000313" key="2">
    <source>
        <dbReference type="EMBL" id="SUI75661.1"/>
    </source>
</evidence>
<evidence type="ECO:0000313" key="3">
    <source>
        <dbReference type="Proteomes" id="UP000255529"/>
    </source>
</evidence>
<evidence type="ECO:0008006" key="4">
    <source>
        <dbReference type="Google" id="ProtNLM"/>
    </source>
</evidence>
<proteinExistence type="predicted"/>
<name>A0A380A7Q3_9GAMM</name>
<keyword evidence="1" id="KW-0732">Signal</keyword>
<dbReference type="Proteomes" id="UP000255529">
    <property type="component" value="Unassembled WGS sequence"/>
</dbReference>
<organism evidence="2 3">
    <name type="scientific">Serratia quinivorans</name>
    <dbReference type="NCBI Taxonomy" id="137545"/>
    <lineage>
        <taxon>Bacteria</taxon>
        <taxon>Pseudomonadati</taxon>
        <taxon>Pseudomonadota</taxon>
        <taxon>Gammaproteobacteria</taxon>
        <taxon>Enterobacterales</taxon>
        <taxon>Yersiniaceae</taxon>
        <taxon>Serratia</taxon>
    </lineage>
</organism>
<accession>A0A380A7Q3</accession>